<evidence type="ECO:0000313" key="3">
    <source>
        <dbReference type="EMBL" id="RAO73829.1"/>
    </source>
</evidence>
<dbReference type="Pfam" id="PF23155">
    <property type="entry name" value="DUF7053"/>
    <property type="match status" value="1"/>
</dbReference>
<feature type="domain" description="DUF7053" evidence="2">
    <location>
        <begin position="3"/>
        <end position="174"/>
    </location>
</feature>
<feature type="region of interest" description="Disordered" evidence="1">
    <location>
        <begin position="236"/>
        <end position="341"/>
    </location>
</feature>
<reference evidence="3 4" key="1">
    <citation type="journal article" date="2017" name="Biotechnol. Biofuels">
        <title>Differential beta-glucosidase expression as a function of carbon source availability in Talaromyces amestolkiae: a genomic and proteomic approach.</title>
        <authorList>
            <person name="de Eugenio L.I."/>
            <person name="Mendez-Liter J.A."/>
            <person name="Nieto-Dominguez M."/>
            <person name="Alonso L."/>
            <person name="Gil-Munoz J."/>
            <person name="Barriuso J."/>
            <person name="Prieto A."/>
            <person name="Martinez M.J."/>
        </authorList>
    </citation>
    <scope>NUCLEOTIDE SEQUENCE [LARGE SCALE GENOMIC DNA]</scope>
    <source>
        <strain evidence="3 4">CIB</strain>
    </source>
</reference>
<dbReference type="PANTHER" id="PTHR38117:SF2">
    <property type="entry name" value="NACHT AND WD40 DOMAIN PROTEIN"/>
    <property type="match status" value="1"/>
</dbReference>
<evidence type="ECO:0000313" key="4">
    <source>
        <dbReference type="Proteomes" id="UP000249363"/>
    </source>
</evidence>
<accession>A0A364LDI5</accession>
<sequence>MNKRSQITHITPLPSYVSRDVVLDLLHDHSTIITLNPLVTHHGRTTPPEHALPDEHLSAWYEITDKIEYIPGTSLTGSVTYTACLHDLPNGLQTHIHAPAGLEIRGKWQLLGWLPGEERHAPEIGTEQYGIPKEGLYLREDCDLKCNFFLTHFVKKSMHKSHKVLVKRLLKMARERAAPNANGSSGRRARSANTGEAEVRVVSDSPSRPATGGSTSQFNEQRQRAVLEWQSKGYSVSVSGGTQQNVTSSSAQRERITRRGRSQSPGLAFVKPSLGSSKRYPSEGPSNRLNRNESPASRPSTNSSDRGISLVRTLSKRRIRERDTGTPTSRHGTPEVGDHTK</sequence>
<feature type="compositionally biased region" description="Polar residues" evidence="1">
    <location>
        <begin position="236"/>
        <end position="251"/>
    </location>
</feature>
<dbReference type="EMBL" id="MIKG01000027">
    <property type="protein sequence ID" value="RAO73829.1"/>
    <property type="molecule type" value="Genomic_DNA"/>
</dbReference>
<proteinExistence type="predicted"/>
<feature type="region of interest" description="Disordered" evidence="1">
    <location>
        <begin position="176"/>
        <end position="221"/>
    </location>
</feature>
<comment type="caution">
    <text evidence="3">The sequence shown here is derived from an EMBL/GenBank/DDBJ whole genome shotgun (WGS) entry which is preliminary data.</text>
</comment>
<feature type="compositionally biased region" description="Polar residues" evidence="1">
    <location>
        <begin position="284"/>
        <end position="306"/>
    </location>
</feature>
<dbReference type="PANTHER" id="PTHR38117">
    <property type="entry name" value="NACHT AND WD40 DOMAIN PROTEIN"/>
    <property type="match status" value="1"/>
</dbReference>
<evidence type="ECO:0000259" key="2">
    <source>
        <dbReference type="Pfam" id="PF23155"/>
    </source>
</evidence>
<name>A0A364LDI5_TALAM</name>
<feature type="compositionally biased region" description="Basic and acidic residues" evidence="1">
    <location>
        <begin position="332"/>
        <end position="341"/>
    </location>
</feature>
<protein>
    <recommendedName>
        <fullName evidence="2">DUF7053 domain-containing protein</fullName>
    </recommendedName>
</protein>
<gene>
    <name evidence="3" type="ORF">BHQ10_009841</name>
</gene>
<dbReference type="OrthoDB" id="5078320at2759"/>
<dbReference type="Proteomes" id="UP000249363">
    <property type="component" value="Unassembled WGS sequence"/>
</dbReference>
<dbReference type="STRING" id="1196081.A0A364LDI5"/>
<keyword evidence="4" id="KW-1185">Reference proteome</keyword>
<dbReference type="InterPro" id="IPR055481">
    <property type="entry name" value="DUF7053"/>
</dbReference>
<dbReference type="GeneID" id="63799055"/>
<dbReference type="AlphaFoldDB" id="A0A364LDI5"/>
<feature type="compositionally biased region" description="Polar residues" evidence="1">
    <location>
        <begin position="204"/>
        <end position="220"/>
    </location>
</feature>
<evidence type="ECO:0000256" key="1">
    <source>
        <dbReference type="SAM" id="MobiDB-lite"/>
    </source>
</evidence>
<dbReference type="RefSeq" id="XP_040738343.1">
    <property type="nucleotide sequence ID" value="XM_040882800.1"/>
</dbReference>
<organism evidence="3 4">
    <name type="scientific">Talaromyces amestolkiae</name>
    <dbReference type="NCBI Taxonomy" id="1196081"/>
    <lineage>
        <taxon>Eukaryota</taxon>
        <taxon>Fungi</taxon>
        <taxon>Dikarya</taxon>
        <taxon>Ascomycota</taxon>
        <taxon>Pezizomycotina</taxon>
        <taxon>Eurotiomycetes</taxon>
        <taxon>Eurotiomycetidae</taxon>
        <taxon>Eurotiales</taxon>
        <taxon>Trichocomaceae</taxon>
        <taxon>Talaromyces</taxon>
        <taxon>Talaromyces sect. Talaromyces</taxon>
    </lineage>
</organism>